<evidence type="ECO:0000313" key="3">
    <source>
        <dbReference type="Proteomes" id="UP000824890"/>
    </source>
</evidence>
<gene>
    <name evidence="2" type="ORF">HID58_083058</name>
</gene>
<sequence length="180" mass="20993">LLFYSIYKLYFFFGSATLVRGFNFTRLRLHGRIEGNVNKLCDQLKKSSPIKIESGNSNTKKRRSDYDSLMRLLLPSKDSVDKTKTFGEANSRFRFMRLAWDKEQEFAYKDFDVRLCLNLLSGERKEPCAMSRTKALAIVVCDTTYNNGCNSGFMDYAFECGEERIRKEEDYPYSMEEGTF</sequence>
<evidence type="ECO:0000313" key="2">
    <source>
        <dbReference type="EMBL" id="KAH0865847.1"/>
    </source>
</evidence>
<evidence type="ECO:0000259" key="1">
    <source>
        <dbReference type="Pfam" id="PF00112"/>
    </source>
</evidence>
<feature type="non-terminal residue" evidence="2">
    <location>
        <position position="1"/>
    </location>
</feature>
<dbReference type="Pfam" id="PF00112">
    <property type="entry name" value="Peptidase_C1"/>
    <property type="match status" value="1"/>
</dbReference>
<comment type="caution">
    <text evidence="2">The sequence shown here is derived from an EMBL/GenBank/DDBJ whole genome shotgun (WGS) entry which is preliminary data.</text>
</comment>
<reference evidence="2 3" key="1">
    <citation type="submission" date="2021-05" db="EMBL/GenBank/DDBJ databases">
        <title>Genome Assembly of Synthetic Allotetraploid Brassica napus Reveals Homoeologous Exchanges between Subgenomes.</title>
        <authorList>
            <person name="Davis J.T."/>
        </authorList>
    </citation>
    <scope>NUCLEOTIDE SEQUENCE [LARGE SCALE GENOMIC DNA]</scope>
    <source>
        <strain evidence="3">cv. Da-Ae</strain>
        <tissue evidence="2">Seedling</tissue>
    </source>
</reference>
<proteinExistence type="predicted"/>
<name>A0ABQ7YCH6_BRANA</name>
<dbReference type="Proteomes" id="UP000824890">
    <property type="component" value="Unassembled WGS sequence"/>
</dbReference>
<keyword evidence="3" id="KW-1185">Reference proteome</keyword>
<dbReference type="InterPro" id="IPR000668">
    <property type="entry name" value="Peptidase_C1A_C"/>
</dbReference>
<dbReference type="EMBL" id="JAGKQM010000018">
    <property type="protein sequence ID" value="KAH0865847.1"/>
    <property type="molecule type" value="Genomic_DNA"/>
</dbReference>
<protein>
    <recommendedName>
        <fullName evidence="1">Peptidase C1A papain C-terminal domain-containing protein</fullName>
    </recommendedName>
</protein>
<feature type="domain" description="Peptidase C1A papain C-terminal" evidence="1">
    <location>
        <begin position="137"/>
        <end position="177"/>
    </location>
</feature>
<accession>A0ABQ7YCH6</accession>
<organism evidence="2 3">
    <name type="scientific">Brassica napus</name>
    <name type="common">Rape</name>
    <dbReference type="NCBI Taxonomy" id="3708"/>
    <lineage>
        <taxon>Eukaryota</taxon>
        <taxon>Viridiplantae</taxon>
        <taxon>Streptophyta</taxon>
        <taxon>Embryophyta</taxon>
        <taxon>Tracheophyta</taxon>
        <taxon>Spermatophyta</taxon>
        <taxon>Magnoliopsida</taxon>
        <taxon>eudicotyledons</taxon>
        <taxon>Gunneridae</taxon>
        <taxon>Pentapetalae</taxon>
        <taxon>rosids</taxon>
        <taxon>malvids</taxon>
        <taxon>Brassicales</taxon>
        <taxon>Brassicaceae</taxon>
        <taxon>Brassiceae</taxon>
        <taxon>Brassica</taxon>
    </lineage>
</organism>